<name>A0AAV2Q583_MEGNR</name>
<comment type="caution">
    <text evidence="1">The sequence shown here is derived from an EMBL/GenBank/DDBJ whole genome shotgun (WGS) entry which is preliminary data.</text>
</comment>
<keyword evidence="2" id="KW-1185">Reference proteome</keyword>
<sequence length="143" mass="14454">MDWVPGLSQIKSLAQVTLGDAEGARRTQANFIRQCPVVSQVTSAIQVVAGDTDGAEETQKEFLKVVSGTVDSLPGVGHVKGGMHYACGDKDGGDRAMKASSRTTAVIGGGVGGFIVGGPVGLGKGAGVGVDRKASDSQNRGAR</sequence>
<reference evidence="1 2" key="1">
    <citation type="submission" date="2024-05" db="EMBL/GenBank/DDBJ databases">
        <authorList>
            <person name="Wallberg A."/>
        </authorList>
    </citation>
    <scope>NUCLEOTIDE SEQUENCE [LARGE SCALE GENOMIC DNA]</scope>
</reference>
<organism evidence="1 2">
    <name type="scientific">Meganyctiphanes norvegica</name>
    <name type="common">Northern krill</name>
    <name type="synonym">Thysanopoda norvegica</name>
    <dbReference type="NCBI Taxonomy" id="48144"/>
    <lineage>
        <taxon>Eukaryota</taxon>
        <taxon>Metazoa</taxon>
        <taxon>Ecdysozoa</taxon>
        <taxon>Arthropoda</taxon>
        <taxon>Crustacea</taxon>
        <taxon>Multicrustacea</taxon>
        <taxon>Malacostraca</taxon>
        <taxon>Eumalacostraca</taxon>
        <taxon>Eucarida</taxon>
        <taxon>Euphausiacea</taxon>
        <taxon>Euphausiidae</taxon>
        <taxon>Meganyctiphanes</taxon>
    </lineage>
</organism>
<dbReference type="PANTHER" id="PTHR34494">
    <property type="entry name" value="PROTEIN CBG25024"/>
    <property type="match status" value="1"/>
</dbReference>
<evidence type="ECO:0000313" key="1">
    <source>
        <dbReference type="EMBL" id="CAL4068688.1"/>
    </source>
</evidence>
<protein>
    <submittedName>
        <fullName evidence="1">Uncharacterized protein</fullName>
    </submittedName>
</protein>
<accession>A0AAV2Q583</accession>
<dbReference type="Proteomes" id="UP001497623">
    <property type="component" value="Unassembled WGS sequence"/>
</dbReference>
<dbReference type="PANTHER" id="PTHR34494:SF1">
    <property type="entry name" value="PROTEIN CBG25024"/>
    <property type="match status" value="1"/>
</dbReference>
<proteinExistence type="predicted"/>
<gene>
    <name evidence="1" type="ORF">MNOR_LOCUS7405</name>
</gene>
<dbReference type="AlphaFoldDB" id="A0AAV2Q583"/>
<dbReference type="EMBL" id="CAXKWB010003249">
    <property type="protein sequence ID" value="CAL4068688.1"/>
    <property type="molecule type" value="Genomic_DNA"/>
</dbReference>
<evidence type="ECO:0000313" key="2">
    <source>
        <dbReference type="Proteomes" id="UP001497623"/>
    </source>
</evidence>